<evidence type="ECO:0000313" key="2">
    <source>
        <dbReference type="Proteomes" id="UP001164539"/>
    </source>
</evidence>
<evidence type="ECO:0000313" key="1">
    <source>
        <dbReference type="EMBL" id="KAJ4717443.1"/>
    </source>
</evidence>
<proteinExistence type="predicted"/>
<name>A0ACC1Y2R4_MELAZ</name>
<dbReference type="EMBL" id="CM051399">
    <property type="protein sequence ID" value="KAJ4717443.1"/>
    <property type="molecule type" value="Genomic_DNA"/>
</dbReference>
<organism evidence="1 2">
    <name type="scientific">Melia azedarach</name>
    <name type="common">Chinaberry tree</name>
    <dbReference type="NCBI Taxonomy" id="155640"/>
    <lineage>
        <taxon>Eukaryota</taxon>
        <taxon>Viridiplantae</taxon>
        <taxon>Streptophyta</taxon>
        <taxon>Embryophyta</taxon>
        <taxon>Tracheophyta</taxon>
        <taxon>Spermatophyta</taxon>
        <taxon>Magnoliopsida</taxon>
        <taxon>eudicotyledons</taxon>
        <taxon>Gunneridae</taxon>
        <taxon>Pentapetalae</taxon>
        <taxon>rosids</taxon>
        <taxon>malvids</taxon>
        <taxon>Sapindales</taxon>
        <taxon>Meliaceae</taxon>
        <taxon>Melia</taxon>
    </lineage>
</organism>
<dbReference type="Proteomes" id="UP001164539">
    <property type="component" value="Chromosome 6"/>
</dbReference>
<sequence length="420" mass="46804">MTKFSKHILQCKAECSKRLSNAARNEEEEVEESVEENAVEECEEVSESRNLSDSGTENPGMQRYLVAVEYIGTRFAGAQKQPQGRTVAGILEEAFSNFIGKPVRVSLSSRTDAGVHAVSNVCHVDLERTSKRKPGEILTPHDPAVVKRAVNHFLQQACNKREHLLSYGLQKDNSDNTDITITDIRCVPSDFHARFRAQERMYLYRILSGQDSLSVFERQGAWHVPEDLDLRAMQEACKVLVGCHDFSSFRASACQAISPIRTLDELHVSEVVSTVFFPSINGKDLNNIIKDHSRVYSINSENDLLLSSVYNNGRSATPNIFGLRKKHRCYVVRVRARSFLYHQVRLIVGVLKAVGTGQLSVSDVKRILEAKTVTAAPPMAPACGLYLGYVRYDLPSEAETDTAESSVTSPTPASQKRRLT</sequence>
<reference evidence="1 2" key="1">
    <citation type="journal article" date="2023" name="Science">
        <title>Complex scaffold remodeling in plant triterpene biosynthesis.</title>
        <authorList>
            <person name="De La Pena R."/>
            <person name="Hodgson H."/>
            <person name="Liu J.C."/>
            <person name="Stephenson M.J."/>
            <person name="Martin A.C."/>
            <person name="Owen C."/>
            <person name="Harkess A."/>
            <person name="Leebens-Mack J."/>
            <person name="Jimenez L.E."/>
            <person name="Osbourn A."/>
            <person name="Sattely E.S."/>
        </authorList>
    </citation>
    <scope>NUCLEOTIDE SEQUENCE [LARGE SCALE GENOMIC DNA]</scope>
    <source>
        <strain evidence="2">cv. JPN11</strain>
        <tissue evidence="1">Leaf</tissue>
    </source>
</reference>
<keyword evidence="2" id="KW-1185">Reference proteome</keyword>
<protein>
    <submittedName>
        <fullName evidence="1">tRNA pseudouridine synthase</fullName>
    </submittedName>
</protein>
<accession>A0ACC1Y2R4</accession>
<comment type="caution">
    <text evidence="1">The sequence shown here is derived from an EMBL/GenBank/DDBJ whole genome shotgun (WGS) entry which is preliminary data.</text>
</comment>
<gene>
    <name evidence="1" type="ORF">OWV82_012322</name>
</gene>